<dbReference type="InterPro" id="IPR001539">
    <property type="entry name" value="Peptidase_U32"/>
</dbReference>
<reference evidence="1 2" key="1">
    <citation type="submission" date="2019-06" db="EMBL/GenBank/DDBJ databases">
        <title>Whole genome sequence for Cellvibrionaceae sp. R142.</title>
        <authorList>
            <person name="Wang G."/>
        </authorList>
    </citation>
    <scope>NUCLEOTIDE SEQUENCE [LARGE SCALE GENOMIC DNA]</scope>
    <source>
        <strain evidence="1 2">R142</strain>
    </source>
</reference>
<organism evidence="1 2">
    <name type="scientific">Exilibacterium tricleocarpae</name>
    <dbReference type="NCBI Taxonomy" id="2591008"/>
    <lineage>
        <taxon>Bacteria</taxon>
        <taxon>Pseudomonadati</taxon>
        <taxon>Pseudomonadota</taxon>
        <taxon>Gammaproteobacteria</taxon>
        <taxon>Cellvibrionales</taxon>
        <taxon>Cellvibrionaceae</taxon>
        <taxon>Exilibacterium</taxon>
    </lineage>
</organism>
<dbReference type="RefSeq" id="WP_142904618.1">
    <property type="nucleotide sequence ID" value="NZ_ML660093.1"/>
</dbReference>
<dbReference type="Proteomes" id="UP000319732">
    <property type="component" value="Unassembled WGS sequence"/>
</dbReference>
<gene>
    <name evidence="1" type="ORF">FKG94_12235</name>
</gene>
<dbReference type="PANTHER" id="PTHR30217">
    <property type="entry name" value="PEPTIDASE U32 FAMILY"/>
    <property type="match status" value="1"/>
</dbReference>
<proteinExistence type="predicted"/>
<keyword evidence="2" id="KW-1185">Reference proteome</keyword>
<evidence type="ECO:0000313" key="1">
    <source>
        <dbReference type="EMBL" id="TQV78783.1"/>
    </source>
</evidence>
<dbReference type="OrthoDB" id="9807498at2"/>
<evidence type="ECO:0000313" key="2">
    <source>
        <dbReference type="Proteomes" id="UP000319732"/>
    </source>
</evidence>
<comment type="caution">
    <text evidence="1">The sequence shown here is derived from an EMBL/GenBank/DDBJ whole genome shotgun (WGS) entry which is preliminary data.</text>
</comment>
<dbReference type="PANTHER" id="PTHR30217:SF3">
    <property type="entry name" value="UBIQUINONE BIOSYNTHESIS PROTEIN UBIU"/>
    <property type="match status" value="1"/>
</dbReference>
<dbReference type="AlphaFoldDB" id="A0A545TNI2"/>
<dbReference type="Pfam" id="PF01136">
    <property type="entry name" value="Peptidase_U32"/>
    <property type="match status" value="1"/>
</dbReference>
<protein>
    <recommendedName>
        <fullName evidence="3">U32 family peptidase</fullName>
    </recommendedName>
</protein>
<dbReference type="EMBL" id="VHSG01000012">
    <property type="protein sequence ID" value="TQV78783.1"/>
    <property type="molecule type" value="Genomic_DNA"/>
</dbReference>
<evidence type="ECO:0008006" key="3">
    <source>
        <dbReference type="Google" id="ProtNLM"/>
    </source>
</evidence>
<sequence length="130" mass="14356">MELVCPAGSLPALKVAVDNGADAVYIGFNDATNARHFSGLNFTDRKATKALDYTRRHHTKVFVAINTYPQPAGWPRWQRAVDIAADLDVSALIPTLAEIGIKAIKLEGRQRSPAYVEQVVRVWRQAPRCA</sequence>
<accession>A0A545TNI2</accession>
<name>A0A545TNI2_9GAMM</name>
<dbReference type="InterPro" id="IPR051454">
    <property type="entry name" value="RNA/ubiquinone_mod_enzymes"/>
</dbReference>